<organism evidence="1 2">
    <name type="scientific">Aspergillus campestris (strain IBT 28561)</name>
    <dbReference type="NCBI Taxonomy" id="1392248"/>
    <lineage>
        <taxon>Eukaryota</taxon>
        <taxon>Fungi</taxon>
        <taxon>Dikarya</taxon>
        <taxon>Ascomycota</taxon>
        <taxon>Pezizomycotina</taxon>
        <taxon>Eurotiomycetes</taxon>
        <taxon>Eurotiomycetidae</taxon>
        <taxon>Eurotiales</taxon>
        <taxon>Aspergillaceae</taxon>
        <taxon>Aspergillus</taxon>
        <taxon>Aspergillus subgen. Circumdati</taxon>
    </lineage>
</organism>
<dbReference type="RefSeq" id="XP_024697259.1">
    <property type="nucleotide sequence ID" value="XM_024833041.1"/>
</dbReference>
<keyword evidence="2" id="KW-1185">Reference proteome</keyword>
<dbReference type="AlphaFoldDB" id="A0A2I1DFL1"/>
<proteinExistence type="predicted"/>
<dbReference type="EMBL" id="MSFM01000001">
    <property type="protein sequence ID" value="PKY08665.1"/>
    <property type="molecule type" value="Genomic_DNA"/>
</dbReference>
<dbReference type="Proteomes" id="UP000234254">
    <property type="component" value="Unassembled WGS sequence"/>
</dbReference>
<gene>
    <name evidence="1" type="ORF">P168DRAFT_20596</name>
</gene>
<dbReference type="GeneID" id="36540565"/>
<accession>A0A2I1DFL1</accession>
<evidence type="ECO:0000313" key="2">
    <source>
        <dbReference type="Proteomes" id="UP000234254"/>
    </source>
</evidence>
<reference evidence="1" key="1">
    <citation type="submission" date="2016-12" db="EMBL/GenBank/DDBJ databases">
        <title>The genomes of Aspergillus section Nigri reveals drivers in fungal speciation.</title>
        <authorList>
            <consortium name="DOE Joint Genome Institute"/>
            <person name="Vesth T.C."/>
            <person name="Nybo J."/>
            <person name="Theobald S."/>
            <person name="Brandl J."/>
            <person name="Frisvad J.C."/>
            <person name="Nielsen K.F."/>
            <person name="Lyhne E.K."/>
            <person name="Kogle M.E."/>
            <person name="Kuo A."/>
            <person name="Riley R."/>
            <person name="Clum A."/>
            <person name="Nolan M."/>
            <person name="Lipzen A."/>
            <person name="Salamov A."/>
            <person name="Henrissat B."/>
            <person name="Wiebenga A."/>
            <person name="De vries R.P."/>
            <person name="Grigoriev I.V."/>
            <person name="Mortensen U.H."/>
            <person name="Andersen M.R."/>
            <person name="Baker S.E."/>
        </authorList>
    </citation>
    <scope>NUCLEOTIDE SEQUENCE</scope>
    <source>
        <strain evidence="1">IBT 28561</strain>
    </source>
</reference>
<comment type="caution">
    <text evidence="1">The sequence shown here is derived from an EMBL/GenBank/DDBJ whole genome shotgun (WGS) entry which is preliminary data.</text>
</comment>
<sequence length="100" mass="11186">MLFARLDPCQPSRCLGVFKGNHAPKVMMASGAYMGLSVWNVPFTYNAYRFTKMVCLKTRASLCDSSQTLLTPTLHHTHRMTWQSTTVVVGRLHSLQLGPS</sequence>
<evidence type="ECO:0000313" key="1">
    <source>
        <dbReference type="EMBL" id="PKY08665.1"/>
    </source>
</evidence>
<name>A0A2I1DFL1_ASPC2</name>
<protein>
    <submittedName>
        <fullName evidence="1">Uncharacterized protein</fullName>
    </submittedName>
</protein>
<dbReference type="VEuPathDB" id="FungiDB:P168DRAFT_20596"/>